<comment type="subcellular location">
    <subcellularLocation>
        <location evidence="1">Cytoplasm</location>
        <location evidence="1">Nucleoid</location>
    </subcellularLocation>
</comment>
<dbReference type="Gene3D" id="4.10.430.10">
    <property type="entry name" value="Histone-like protein H-NS, C-terminal domain"/>
    <property type="match status" value="1"/>
</dbReference>
<reference evidence="8" key="1">
    <citation type="journal article" date="2019" name="Int. J. Syst. Evol. Microbiol.">
        <title>The Global Catalogue of Microorganisms (GCM) 10K type strain sequencing project: providing services to taxonomists for standard genome sequencing and annotation.</title>
        <authorList>
            <consortium name="The Broad Institute Genomics Platform"/>
            <consortium name="The Broad Institute Genome Sequencing Center for Infectious Disease"/>
            <person name="Wu L."/>
            <person name="Ma J."/>
        </authorList>
    </citation>
    <scope>NUCLEOTIDE SEQUENCE [LARGE SCALE GENOMIC DNA]</scope>
    <source>
        <strain evidence="8">CGMCC 1.12371</strain>
    </source>
</reference>
<keyword evidence="3" id="KW-0963">Cytoplasm</keyword>
<dbReference type="SUPFAM" id="SSF81273">
    <property type="entry name" value="H-NS histone-like proteins"/>
    <property type="match status" value="1"/>
</dbReference>
<evidence type="ECO:0000313" key="7">
    <source>
        <dbReference type="EMBL" id="MFC7408414.1"/>
    </source>
</evidence>
<sequence length="102" mass="11078">MSSYSELMNQAQALMAQAEQVRKQELAAVIADIKAKMKEYGITVSDLGGAAAAVRKSPKSKVAREVKYRGPNGETWAGGLGRKPEWVRAILAAGKNIEDFRI</sequence>
<comment type="caution">
    <text evidence="7">The sequence shown here is derived from an EMBL/GenBank/DDBJ whole genome shotgun (WGS) entry which is preliminary data.</text>
</comment>
<feature type="domain" description="DNA-binding protein H-NS-like C-terminal" evidence="6">
    <location>
        <begin position="58"/>
        <end position="102"/>
    </location>
</feature>
<dbReference type="PANTHER" id="PTHR38097:SF2">
    <property type="entry name" value="DNA-BINDING PROTEIN STPA"/>
    <property type="match status" value="1"/>
</dbReference>
<evidence type="ECO:0000256" key="2">
    <source>
        <dbReference type="ARBA" id="ARBA00010610"/>
    </source>
</evidence>
<keyword evidence="5" id="KW-0175">Coiled coil</keyword>
<gene>
    <name evidence="7" type="ORF">ACFQPB_06040</name>
</gene>
<accession>A0ABW2QG28</accession>
<evidence type="ECO:0000256" key="1">
    <source>
        <dbReference type="ARBA" id="ARBA00004453"/>
    </source>
</evidence>
<organism evidence="7 8">
    <name type="scientific">Hydrogenophaga atypica</name>
    <dbReference type="NCBI Taxonomy" id="249409"/>
    <lineage>
        <taxon>Bacteria</taxon>
        <taxon>Pseudomonadati</taxon>
        <taxon>Pseudomonadota</taxon>
        <taxon>Betaproteobacteria</taxon>
        <taxon>Burkholderiales</taxon>
        <taxon>Comamonadaceae</taxon>
        <taxon>Hydrogenophaga</taxon>
    </lineage>
</organism>
<evidence type="ECO:0000256" key="3">
    <source>
        <dbReference type="ARBA" id="ARBA00022490"/>
    </source>
</evidence>
<name>A0ABW2QG28_9BURK</name>
<feature type="coiled-coil region" evidence="5">
    <location>
        <begin position="1"/>
        <end position="28"/>
    </location>
</feature>
<evidence type="ECO:0000256" key="4">
    <source>
        <dbReference type="ARBA" id="ARBA00023125"/>
    </source>
</evidence>
<dbReference type="EMBL" id="JBHTCA010000003">
    <property type="protein sequence ID" value="MFC7408414.1"/>
    <property type="molecule type" value="Genomic_DNA"/>
</dbReference>
<dbReference type="RefSeq" id="WP_382220637.1">
    <property type="nucleotide sequence ID" value="NZ_JBHTCA010000003.1"/>
</dbReference>
<proteinExistence type="inferred from homology"/>
<keyword evidence="4" id="KW-0238">DNA-binding</keyword>
<protein>
    <submittedName>
        <fullName evidence="7">H-NS family nucleoid-associated regulatory protein</fullName>
    </submittedName>
</protein>
<dbReference type="Proteomes" id="UP001596501">
    <property type="component" value="Unassembled WGS sequence"/>
</dbReference>
<evidence type="ECO:0000256" key="5">
    <source>
        <dbReference type="SAM" id="Coils"/>
    </source>
</evidence>
<evidence type="ECO:0000259" key="6">
    <source>
        <dbReference type="SMART" id="SM00528"/>
    </source>
</evidence>
<dbReference type="SMART" id="SM00528">
    <property type="entry name" value="HNS"/>
    <property type="match status" value="1"/>
</dbReference>
<evidence type="ECO:0000313" key="8">
    <source>
        <dbReference type="Proteomes" id="UP001596501"/>
    </source>
</evidence>
<dbReference type="PANTHER" id="PTHR38097">
    <property type="match status" value="1"/>
</dbReference>
<comment type="similarity">
    <text evidence="2">Belongs to the histone-like protein H-NS family.</text>
</comment>
<dbReference type="InterPro" id="IPR027444">
    <property type="entry name" value="H-NS_C_dom"/>
</dbReference>
<keyword evidence="8" id="KW-1185">Reference proteome</keyword>
<dbReference type="InterPro" id="IPR037150">
    <property type="entry name" value="H-NS_C_dom_sf"/>
</dbReference>
<dbReference type="Pfam" id="PF00816">
    <property type="entry name" value="Histone_HNS"/>
    <property type="match status" value="1"/>
</dbReference>